<evidence type="ECO:0000313" key="2">
    <source>
        <dbReference type="Proteomes" id="UP000281468"/>
    </source>
</evidence>
<name>A0A3M7G749_HORWE</name>
<dbReference type="EMBL" id="QWIQ01000289">
    <property type="protein sequence ID" value="RMY96464.1"/>
    <property type="molecule type" value="Genomic_DNA"/>
</dbReference>
<protein>
    <submittedName>
        <fullName evidence="1">Uncharacterized protein</fullName>
    </submittedName>
</protein>
<organism evidence="1 2">
    <name type="scientific">Hortaea werneckii</name>
    <name type="common">Black yeast</name>
    <name type="synonym">Cladosporium werneckii</name>
    <dbReference type="NCBI Taxonomy" id="91943"/>
    <lineage>
        <taxon>Eukaryota</taxon>
        <taxon>Fungi</taxon>
        <taxon>Dikarya</taxon>
        <taxon>Ascomycota</taxon>
        <taxon>Pezizomycotina</taxon>
        <taxon>Dothideomycetes</taxon>
        <taxon>Dothideomycetidae</taxon>
        <taxon>Mycosphaerellales</taxon>
        <taxon>Teratosphaeriaceae</taxon>
        <taxon>Hortaea</taxon>
    </lineage>
</organism>
<sequence>MKSDFLKSCYFFITSCPRQLINHNCCFVPCSENHGYADRPSTRLIDLRLRADHCMHRRDIERRGDPCSSAPFRFPDNGLEANRMQTRTTRTLRADRRDPKREAVGPQDLVLARQMWSQHGMVQKRSCATVTTLQFMSLAASDGWLDVIGRDSKTHTCTNKRGDRFTDSPTVPLLPTASLHASAITPNVEMC</sequence>
<reference evidence="1 2" key="1">
    <citation type="journal article" date="2018" name="BMC Genomics">
        <title>Genomic evidence for intraspecific hybridization in a clonal and extremely halotolerant yeast.</title>
        <authorList>
            <person name="Gostincar C."/>
            <person name="Stajich J.E."/>
            <person name="Zupancic J."/>
            <person name="Zalar P."/>
            <person name="Gunde-Cimerman N."/>
        </authorList>
    </citation>
    <scope>NUCLEOTIDE SEQUENCE [LARGE SCALE GENOMIC DNA]</scope>
    <source>
        <strain evidence="1 2">EXF-171</strain>
    </source>
</reference>
<evidence type="ECO:0000313" key="1">
    <source>
        <dbReference type="EMBL" id="RMY96464.1"/>
    </source>
</evidence>
<comment type="caution">
    <text evidence="1">The sequence shown here is derived from an EMBL/GenBank/DDBJ whole genome shotgun (WGS) entry which is preliminary data.</text>
</comment>
<proteinExistence type="predicted"/>
<accession>A0A3M7G749</accession>
<dbReference type="Proteomes" id="UP000281468">
    <property type="component" value="Unassembled WGS sequence"/>
</dbReference>
<gene>
    <name evidence="1" type="ORF">D0862_08527</name>
</gene>
<dbReference type="AlphaFoldDB" id="A0A3M7G749"/>
<dbReference type="VEuPathDB" id="FungiDB:BTJ68_07330"/>